<keyword evidence="1" id="KW-0808">Transferase</keyword>
<evidence type="ECO:0000259" key="2">
    <source>
        <dbReference type="Pfam" id="PF13649"/>
    </source>
</evidence>
<proteinExistence type="predicted"/>
<dbReference type="InterPro" id="IPR029063">
    <property type="entry name" value="SAM-dependent_MTases_sf"/>
</dbReference>
<organism evidence="3 4">
    <name type="scientific">Arthrobacter vasquezii</name>
    <dbReference type="NCBI Taxonomy" id="2977629"/>
    <lineage>
        <taxon>Bacteria</taxon>
        <taxon>Bacillati</taxon>
        <taxon>Actinomycetota</taxon>
        <taxon>Actinomycetes</taxon>
        <taxon>Micrococcales</taxon>
        <taxon>Micrococcaceae</taxon>
        <taxon>Arthrobacter</taxon>
    </lineage>
</organism>
<dbReference type="GO" id="GO:0008168">
    <property type="term" value="F:methyltransferase activity"/>
    <property type="evidence" value="ECO:0007669"/>
    <property type="project" value="UniProtKB-KW"/>
</dbReference>
<dbReference type="Gene3D" id="3.40.50.150">
    <property type="entry name" value="Vaccinia Virus protein VP39"/>
    <property type="match status" value="1"/>
</dbReference>
<gene>
    <name evidence="3" type="ORF">P4U43_13810</name>
</gene>
<dbReference type="GO" id="GO:0032259">
    <property type="term" value="P:methylation"/>
    <property type="evidence" value="ECO:0007669"/>
    <property type="project" value="UniProtKB-KW"/>
</dbReference>
<dbReference type="Pfam" id="PF13649">
    <property type="entry name" value="Methyltransf_25"/>
    <property type="match status" value="1"/>
</dbReference>
<evidence type="ECO:0000313" key="4">
    <source>
        <dbReference type="Proteomes" id="UP001220456"/>
    </source>
</evidence>
<accession>A0ABT6CZH0</accession>
<dbReference type="Proteomes" id="UP001220456">
    <property type="component" value="Unassembled WGS sequence"/>
</dbReference>
<keyword evidence="4" id="KW-1185">Reference proteome</keyword>
<dbReference type="PANTHER" id="PTHR43861">
    <property type="entry name" value="TRANS-ACONITATE 2-METHYLTRANSFERASE-RELATED"/>
    <property type="match status" value="1"/>
</dbReference>
<evidence type="ECO:0000313" key="3">
    <source>
        <dbReference type="EMBL" id="MDF9278862.1"/>
    </source>
</evidence>
<dbReference type="EMBL" id="JAROKN010000045">
    <property type="protein sequence ID" value="MDF9278862.1"/>
    <property type="molecule type" value="Genomic_DNA"/>
</dbReference>
<keyword evidence="3" id="KW-0489">Methyltransferase</keyword>
<reference evidence="3 4" key="1">
    <citation type="journal article" date="2023" name="Int. J. Syst. Evol. Microbiol.">
        <title>Arthrobacter vasquezii sp. nov., isolated from a soil sample from Union Glacier, Antarctica.</title>
        <authorList>
            <person name="Valenzuela-Ibaceta F."/>
            <person name="Carrasco V."/>
            <person name="Lagos-Moraga S."/>
            <person name="Dietz-Vargas C."/>
            <person name="Navarro C.A."/>
            <person name="Perez-Donoso J.M."/>
        </authorList>
    </citation>
    <scope>NUCLEOTIDE SEQUENCE [LARGE SCALE GENOMIC DNA]</scope>
    <source>
        <strain evidence="3 4">EH-1B-1</strain>
    </source>
</reference>
<dbReference type="RefSeq" id="WP_277359243.1">
    <property type="nucleotide sequence ID" value="NZ_JAROKN010000045.1"/>
</dbReference>
<protein>
    <submittedName>
        <fullName evidence="3">Class I SAM-dependent methyltransferase</fullName>
    </submittedName>
</protein>
<dbReference type="InterPro" id="IPR041698">
    <property type="entry name" value="Methyltransf_25"/>
</dbReference>
<name>A0ABT6CZH0_9MICC</name>
<comment type="caution">
    <text evidence="3">The sequence shown here is derived from an EMBL/GenBank/DDBJ whole genome shotgun (WGS) entry which is preliminary data.</text>
</comment>
<dbReference type="CDD" id="cd02440">
    <property type="entry name" value="AdoMet_MTases"/>
    <property type="match status" value="1"/>
</dbReference>
<evidence type="ECO:0000256" key="1">
    <source>
        <dbReference type="ARBA" id="ARBA00022679"/>
    </source>
</evidence>
<dbReference type="SUPFAM" id="SSF53335">
    <property type="entry name" value="S-adenosyl-L-methionine-dependent methyltransferases"/>
    <property type="match status" value="1"/>
</dbReference>
<feature type="domain" description="Methyltransferase" evidence="2">
    <location>
        <begin position="35"/>
        <end position="128"/>
    </location>
</feature>
<sequence length="242" mass="26084">MADSHSSDLYDAVNTWGVDDEFFLKFATAVPAARVLDLGCGTGRVTLAVAVAGCNVTGVDPDGSRLEAARAKPMAGRVEWIEGDSTVIGPGREFDVAIMSANVPQEILDDAELARSFADIAEHLVPGGRFAFNSRDPEARGWEAWTKERSHKIVQLPEGQSQHWYQTTHVDEANGLVEFCAHEVGADGTENIGCETLRFRSEEQLRTMLNEAGLVVDDVFGGFEGEPAGRGTGNLVITAHKP</sequence>